<dbReference type="KEGG" id="vpo:Kpol_181p4"/>
<dbReference type="GeneID" id="5542342"/>
<dbReference type="PANTHER" id="PTHR28298">
    <property type="entry name" value="EISOSOME PROTEIN 1"/>
    <property type="match status" value="1"/>
</dbReference>
<comment type="similarity">
    <text evidence="1">Belongs to the EIS1 family.</text>
</comment>
<evidence type="ECO:0000313" key="3">
    <source>
        <dbReference type="EMBL" id="EDO14364.1"/>
    </source>
</evidence>
<feature type="region of interest" description="Disordered" evidence="2">
    <location>
        <begin position="184"/>
        <end position="204"/>
    </location>
</feature>
<evidence type="ECO:0000313" key="4">
    <source>
        <dbReference type="Proteomes" id="UP000000267"/>
    </source>
</evidence>
<dbReference type="OrthoDB" id="4070583at2759"/>
<feature type="compositionally biased region" description="Polar residues" evidence="2">
    <location>
        <begin position="16"/>
        <end position="43"/>
    </location>
</feature>
<feature type="non-terminal residue" evidence="3">
    <location>
        <position position="272"/>
    </location>
</feature>
<dbReference type="EMBL" id="DS480600">
    <property type="protein sequence ID" value="EDO14364.1"/>
    <property type="molecule type" value="Genomic_DNA"/>
</dbReference>
<sequence length="272" mass="28877">MSLITAVNDDDLNRTVSQDGTIKSIPSLTSSISGNRSRANSRAKNVLPSVYQTSGEPLSKEALYHAKLKYGVYQSPATGNSAGVPNVKYASDSAAQIANDTKFTIEAYKRSIDPNATKAAERLGKSVTEKPVSSKTNSIIKNTIPPGSKNAATKAYAKTISTQPVSGDRSKANSITSSVASASSALGSVSTKKAPKQKESSSTITPISKMDLSKVLKGAELKAEARIKERMTPERKNYSYGLKTKSVQTGQLAFNKDTMSNLSATSTRSTNR</sequence>
<keyword evidence="4" id="KW-1185">Reference proteome</keyword>
<dbReference type="RefSeq" id="XP_001642222.1">
    <property type="nucleotide sequence ID" value="XM_001642172.1"/>
</dbReference>
<feature type="region of interest" description="Disordered" evidence="2">
    <location>
        <begin position="252"/>
        <end position="272"/>
    </location>
</feature>
<dbReference type="PANTHER" id="PTHR28298:SF1">
    <property type="entry name" value="EISOSOME PROTEIN 1"/>
    <property type="match status" value="1"/>
</dbReference>
<proteinExistence type="inferred from homology"/>
<protein>
    <submittedName>
        <fullName evidence="3">Uncharacterized protein</fullName>
    </submittedName>
</protein>
<dbReference type="PhylomeDB" id="A7TTP6"/>
<evidence type="ECO:0000256" key="2">
    <source>
        <dbReference type="SAM" id="MobiDB-lite"/>
    </source>
</evidence>
<evidence type="ECO:0000256" key="1">
    <source>
        <dbReference type="ARBA" id="ARBA00008528"/>
    </source>
</evidence>
<reference evidence="3 4" key="1">
    <citation type="journal article" date="2007" name="Proc. Natl. Acad. Sci. U.S.A.">
        <title>Independent sorting-out of thousands of duplicated gene pairs in two yeast species descended from a whole-genome duplication.</title>
        <authorList>
            <person name="Scannell D.R."/>
            <person name="Frank A.C."/>
            <person name="Conant G.C."/>
            <person name="Byrne K.P."/>
            <person name="Woolfit M."/>
            <person name="Wolfe K.H."/>
        </authorList>
    </citation>
    <scope>NUCLEOTIDE SEQUENCE [LARGE SCALE GENOMIC DNA]</scope>
    <source>
        <strain evidence="4">ATCC 22028 / DSM 70294 / BCRC 21397 / CBS 2163 / NBRC 10782 / NRRL Y-8283 / UCD 57-17</strain>
    </source>
</reference>
<dbReference type="AlphaFoldDB" id="A7TTP6"/>
<dbReference type="Proteomes" id="UP000000267">
    <property type="component" value="Unassembled WGS sequence"/>
</dbReference>
<feature type="region of interest" description="Disordered" evidence="2">
    <location>
        <begin position="16"/>
        <end position="44"/>
    </location>
</feature>
<organism evidence="4">
    <name type="scientific">Vanderwaltozyma polyspora (strain ATCC 22028 / DSM 70294 / BCRC 21397 / CBS 2163 / NBRC 10782 / NRRL Y-8283 / UCD 57-17)</name>
    <name type="common">Kluyveromyces polysporus</name>
    <dbReference type="NCBI Taxonomy" id="436907"/>
    <lineage>
        <taxon>Eukaryota</taxon>
        <taxon>Fungi</taxon>
        <taxon>Dikarya</taxon>
        <taxon>Ascomycota</taxon>
        <taxon>Saccharomycotina</taxon>
        <taxon>Saccharomycetes</taxon>
        <taxon>Saccharomycetales</taxon>
        <taxon>Saccharomycetaceae</taxon>
        <taxon>Vanderwaltozyma</taxon>
    </lineage>
</organism>
<name>A7TTP6_VANPO</name>
<accession>A7TTP6</accession>
<gene>
    <name evidence="3" type="ORF">Kpol_181p4</name>
</gene>
<dbReference type="InterPro" id="IPR024527">
    <property type="entry name" value="Eisosome1"/>
</dbReference>
<dbReference type="eggNOG" id="ENOG502S8WV">
    <property type="taxonomic scope" value="Eukaryota"/>
</dbReference>
<dbReference type="InParanoid" id="A7TTP6"/>
<dbReference type="GO" id="GO:0070941">
    <property type="term" value="P:eisosome assembly"/>
    <property type="evidence" value="ECO:0007669"/>
    <property type="project" value="TreeGrafter"/>
</dbReference>
<dbReference type="HOGENOM" id="CLU_1023774_0_0_1"/>